<proteinExistence type="predicted"/>
<protein>
    <submittedName>
        <fullName evidence="1">Protein TIC 55, chloroplastic</fullName>
    </submittedName>
</protein>
<evidence type="ECO:0000313" key="2">
    <source>
        <dbReference type="Proteomes" id="UP000288805"/>
    </source>
</evidence>
<comment type="caution">
    <text evidence="1">The sequence shown here is derived from an EMBL/GenBank/DDBJ whole genome shotgun (WGS) entry which is preliminary data.</text>
</comment>
<sequence length="209" mass="23404">MRKALRNEIEFCRVSSTGRKKEKQVQDNTRGEIERPSKQAALSFSPSLSWRHFFTFCIQLLLLSSSVFLYTTPHGSPPAISLPLSPLSFSLPKPPPLSLVSLSQSLKPPHKLLTQAWRDSIRCCAIAEIRDGVSLGGEDQGVLVDPSSQEEVRGERHVAKYDWKEEWYPLYLTKDIPEDAPMGLTVLISSLCCIVMARPASVLRRSMPP</sequence>
<reference evidence="1 2" key="1">
    <citation type="journal article" date="2018" name="PLoS Genet.">
        <title>Population sequencing reveals clonal diversity and ancestral inbreeding in the grapevine cultivar Chardonnay.</title>
        <authorList>
            <person name="Roach M.J."/>
            <person name="Johnson D.L."/>
            <person name="Bohlmann J."/>
            <person name="van Vuuren H.J."/>
            <person name="Jones S.J."/>
            <person name="Pretorius I.S."/>
            <person name="Schmidt S.A."/>
            <person name="Borneman A.R."/>
        </authorList>
    </citation>
    <scope>NUCLEOTIDE SEQUENCE [LARGE SCALE GENOMIC DNA]</scope>
    <source>
        <strain evidence="2">cv. Chardonnay</strain>
        <tissue evidence="1">Leaf</tissue>
    </source>
</reference>
<evidence type="ECO:0000313" key="1">
    <source>
        <dbReference type="EMBL" id="RVX19842.1"/>
    </source>
</evidence>
<name>A0A438KF63_VITVI</name>
<gene>
    <name evidence="1" type="primary">TIC55_2</name>
    <name evidence="1" type="ORF">CK203_004961</name>
</gene>
<dbReference type="Proteomes" id="UP000288805">
    <property type="component" value="Unassembled WGS sequence"/>
</dbReference>
<organism evidence="1 2">
    <name type="scientific">Vitis vinifera</name>
    <name type="common">Grape</name>
    <dbReference type="NCBI Taxonomy" id="29760"/>
    <lineage>
        <taxon>Eukaryota</taxon>
        <taxon>Viridiplantae</taxon>
        <taxon>Streptophyta</taxon>
        <taxon>Embryophyta</taxon>
        <taxon>Tracheophyta</taxon>
        <taxon>Spermatophyta</taxon>
        <taxon>Magnoliopsida</taxon>
        <taxon>eudicotyledons</taxon>
        <taxon>Gunneridae</taxon>
        <taxon>Pentapetalae</taxon>
        <taxon>rosids</taxon>
        <taxon>Vitales</taxon>
        <taxon>Vitaceae</taxon>
        <taxon>Viteae</taxon>
        <taxon>Vitis</taxon>
    </lineage>
</organism>
<dbReference type="EMBL" id="QGNW01000008">
    <property type="protein sequence ID" value="RVX19842.1"/>
    <property type="molecule type" value="Genomic_DNA"/>
</dbReference>
<accession>A0A438KF63</accession>
<dbReference type="AlphaFoldDB" id="A0A438KF63"/>